<evidence type="ECO:0000313" key="8">
    <source>
        <dbReference type="Proteomes" id="UP001146793"/>
    </source>
</evidence>
<feature type="transmembrane region" description="Helical" evidence="6">
    <location>
        <begin position="137"/>
        <end position="155"/>
    </location>
</feature>
<dbReference type="GO" id="GO:0008654">
    <property type="term" value="P:phospholipid biosynthetic process"/>
    <property type="evidence" value="ECO:0007669"/>
    <property type="project" value="InterPro"/>
</dbReference>
<dbReference type="InterPro" id="IPR000462">
    <property type="entry name" value="CDP-OH_P_trans"/>
</dbReference>
<sequence>MDETLPRYVTIFSPLTIAFYYICDNCDGKQARKTDNASPLGQLFDHGIDCVVGLFVIQNTATTLGVGNSMAMYFVLLETLGGFYMTTWEEYCCEKFYLGVINGADEGNLFSMLLNLSVVIKPDLFSMFILNKKVSDLVIPPMLIMIFPVLIGNFIRVKKCENLKKYGLRWVILTTIPNIVVLTIVIAWRILNPSIFESHLRIMWNIVGFLFANINFRVLLAHLTQNFKYWYMAKRLWILFLLPPLYYLIGYNLISEISFLYAYVFILAFAFIHMFYSISIDVSSFLKIKVFKNKPPINLKKR</sequence>
<evidence type="ECO:0000313" key="7">
    <source>
        <dbReference type="EMBL" id="KAJ3425722.1"/>
    </source>
</evidence>
<gene>
    <name evidence="7" type="ORF">M0812_28167</name>
</gene>
<dbReference type="InterPro" id="IPR048254">
    <property type="entry name" value="CDP_ALCOHOL_P_TRANSF_CS"/>
</dbReference>
<feature type="transmembrane region" description="Helical" evidence="6">
    <location>
        <begin position="202"/>
        <end position="224"/>
    </location>
</feature>
<feature type="transmembrane region" description="Helical" evidence="6">
    <location>
        <begin position="167"/>
        <end position="190"/>
    </location>
</feature>
<evidence type="ECO:0000256" key="3">
    <source>
        <dbReference type="ARBA" id="ARBA00022679"/>
    </source>
</evidence>
<dbReference type="EMBL" id="JANTQA010000070">
    <property type="protein sequence ID" value="KAJ3425722.1"/>
    <property type="molecule type" value="Genomic_DNA"/>
</dbReference>
<comment type="similarity">
    <text evidence="2 5">Belongs to the CDP-alcohol phosphatidyltransferase class-I family.</text>
</comment>
<dbReference type="PROSITE" id="PS00379">
    <property type="entry name" value="CDP_ALCOHOL_P_TRANSF"/>
    <property type="match status" value="1"/>
</dbReference>
<keyword evidence="6" id="KW-1133">Transmembrane helix</keyword>
<dbReference type="InterPro" id="IPR043130">
    <property type="entry name" value="CDP-OH_PTrfase_TM_dom"/>
</dbReference>
<feature type="transmembrane region" description="Helical" evidence="6">
    <location>
        <begin position="6"/>
        <end position="23"/>
    </location>
</feature>
<dbReference type="AlphaFoldDB" id="A0AAV7YAV0"/>
<name>A0AAV7YAV0_9EUKA</name>
<evidence type="ECO:0000256" key="6">
    <source>
        <dbReference type="SAM" id="Phobius"/>
    </source>
</evidence>
<organism evidence="7 8">
    <name type="scientific">Anaeramoeba flamelloides</name>
    <dbReference type="NCBI Taxonomy" id="1746091"/>
    <lineage>
        <taxon>Eukaryota</taxon>
        <taxon>Metamonada</taxon>
        <taxon>Anaeramoebidae</taxon>
        <taxon>Anaeramoeba</taxon>
    </lineage>
</organism>
<protein>
    <submittedName>
        <fullName evidence="7">Bb in a boxcar isoform c</fullName>
    </submittedName>
</protein>
<feature type="transmembrane region" description="Helical" evidence="6">
    <location>
        <begin position="236"/>
        <end position="254"/>
    </location>
</feature>
<accession>A0AAV7YAV0</accession>
<evidence type="ECO:0000256" key="1">
    <source>
        <dbReference type="ARBA" id="ARBA00004370"/>
    </source>
</evidence>
<comment type="subcellular location">
    <subcellularLocation>
        <location evidence="1">Membrane</location>
    </subcellularLocation>
</comment>
<dbReference type="GO" id="GO:0016020">
    <property type="term" value="C:membrane"/>
    <property type="evidence" value="ECO:0007669"/>
    <property type="project" value="UniProtKB-SubCell"/>
</dbReference>
<dbReference type="Proteomes" id="UP001146793">
    <property type="component" value="Unassembled WGS sequence"/>
</dbReference>
<dbReference type="Gene3D" id="1.20.120.1760">
    <property type="match status" value="1"/>
</dbReference>
<feature type="transmembrane region" description="Helical" evidence="6">
    <location>
        <begin position="260"/>
        <end position="279"/>
    </location>
</feature>
<dbReference type="Pfam" id="PF01066">
    <property type="entry name" value="CDP-OH_P_transf"/>
    <property type="match status" value="1"/>
</dbReference>
<dbReference type="InterPro" id="IPR014472">
    <property type="entry name" value="CHOPT"/>
</dbReference>
<reference evidence="7" key="1">
    <citation type="submission" date="2022-08" db="EMBL/GenBank/DDBJ databases">
        <title>Novel sulphate-reducing endosymbionts in the free-living metamonad Anaeramoeba.</title>
        <authorList>
            <person name="Jerlstrom-Hultqvist J."/>
            <person name="Cepicka I."/>
            <person name="Gallot-Lavallee L."/>
            <person name="Salas-Leiva D."/>
            <person name="Curtis B.A."/>
            <person name="Zahonova K."/>
            <person name="Pipaliya S."/>
            <person name="Dacks J."/>
            <person name="Roger A.J."/>
        </authorList>
    </citation>
    <scope>NUCLEOTIDE SEQUENCE</scope>
    <source>
        <strain evidence="7">Busselton2</strain>
    </source>
</reference>
<dbReference type="PANTHER" id="PTHR10414:SF37">
    <property type="entry name" value="BB IN A BOXCAR, ISOFORM C"/>
    <property type="match status" value="1"/>
</dbReference>
<evidence type="ECO:0000256" key="2">
    <source>
        <dbReference type="ARBA" id="ARBA00010441"/>
    </source>
</evidence>
<dbReference type="PANTHER" id="PTHR10414">
    <property type="entry name" value="ETHANOLAMINEPHOSPHOTRANSFERASE"/>
    <property type="match status" value="1"/>
</dbReference>
<evidence type="ECO:0000256" key="4">
    <source>
        <dbReference type="ARBA" id="ARBA00023136"/>
    </source>
</evidence>
<evidence type="ECO:0000256" key="5">
    <source>
        <dbReference type="RuleBase" id="RU003750"/>
    </source>
</evidence>
<dbReference type="GO" id="GO:0016780">
    <property type="term" value="F:phosphotransferase activity, for other substituted phosphate groups"/>
    <property type="evidence" value="ECO:0007669"/>
    <property type="project" value="InterPro"/>
</dbReference>
<keyword evidence="6" id="KW-0812">Transmembrane</keyword>
<comment type="caution">
    <text evidence="7">The sequence shown here is derived from an EMBL/GenBank/DDBJ whole genome shotgun (WGS) entry which is preliminary data.</text>
</comment>
<keyword evidence="4 6" id="KW-0472">Membrane</keyword>
<keyword evidence="3 5" id="KW-0808">Transferase</keyword>
<proteinExistence type="inferred from homology"/>